<comment type="similarity">
    <text evidence="1">Belongs to the LysR transcriptional regulatory family.</text>
</comment>
<keyword evidence="7" id="KW-1185">Reference proteome</keyword>
<evidence type="ECO:0000256" key="4">
    <source>
        <dbReference type="ARBA" id="ARBA00023163"/>
    </source>
</evidence>
<dbReference type="PRINTS" id="PR00039">
    <property type="entry name" value="HTHLYSR"/>
</dbReference>
<reference evidence="7" key="1">
    <citation type="submission" date="2023-07" db="EMBL/GenBank/DDBJ databases">
        <title>Novel species in the genus Lipingzhangella isolated from Sambhar Salt Lake.</title>
        <authorList>
            <person name="Jiya N."/>
            <person name="Kajale S."/>
            <person name="Sharma A."/>
        </authorList>
    </citation>
    <scope>NUCLEOTIDE SEQUENCE [LARGE SCALE GENOMIC DNA]</scope>
    <source>
        <strain evidence="7">LS1_29</strain>
    </source>
</reference>
<keyword evidence="4" id="KW-0804">Transcription</keyword>
<feature type="domain" description="HTH lysR-type" evidence="5">
    <location>
        <begin position="16"/>
        <end position="69"/>
    </location>
</feature>
<dbReference type="SUPFAM" id="SSF53850">
    <property type="entry name" value="Periplasmic binding protein-like II"/>
    <property type="match status" value="1"/>
</dbReference>
<protein>
    <submittedName>
        <fullName evidence="6">LysR family transcriptional regulator</fullName>
    </submittedName>
</protein>
<name>A0ABU2HCP5_9ACTN</name>
<evidence type="ECO:0000313" key="6">
    <source>
        <dbReference type="EMBL" id="MDS1272610.1"/>
    </source>
</evidence>
<comment type="caution">
    <text evidence="6">The sequence shown here is derived from an EMBL/GenBank/DDBJ whole genome shotgun (WGS) entry which is preliminary data.</text>
</comment>
<accession>A0ABU2HCP5</accession>
<evidence type="ECO:0000256" key="1">
    <source>
        <dbReference type="ARBA" id="ARBA00009437"/>
    </source>
</evidence>
<sequence length="307" mass="33169">MNDDARDRVLRALAPQLRILSVVAEHEHVSQAAERLGIPQPTVSRSLARLQRDLGIPVLERTGRGVRLTRAGRALLPWVRRAVAELQDGVSQLVGPASGRITLAFLPTLGAEAVPALIGSFRSEYPEVQFALHQLTWAEAVRQLRTGDVDLVLTSPPPAEPGLTTHVLHTQPLRLVVPYRHRLAARSHVRLADIGTDSLIALKPGRGVRHLTDDLYRRSGLVPRIAFEGDDIPTARGLVAAGLGVAVLPPQPGGAHTGTVEIGLDEPGAVRRVGVAWRSEEYEPPSLATFRAFVLTEGPRLVATGLR</sequence>
<proteinExistence type="inferred from homology"/>
<dbReference type="Gene3D" id="1.10.10.10">
    <property type="entry name" value="Winged helix-like DNA-binding domain superfamily/Winged helix DNA-binding domain"/>
    <property type="match status" value="1"/>
</dbReference>
<evidence type="ECO:0000259" key="5">
    <source>
        <dbReference type="PROSITE" id="PS50931"/>
    </source>
</evidence>
<dbReference type="EMBL" id="JAVLVT010000017">
    <property type="protein sequence ID" value="MDS1272610.1"/>
    <property type="molecule type" value="Genomic_DNA"/>
</dbReference>
<evidence type="ECO:0000256" key="2">
    <source>
        <dbReference type="ARBA" id="ARBA00023015"/>
    </source>
</evidence>
<dbReference type="CDD" id="cd00090">
    <property type="entry name" value="HTH_ARSR"/>
    <property type="match status" value="1"/>
</dbReference>
<dbReference type="CDD" id="cd08434">
    <property type="entry name" value="PBP2_GltC_like"/>
    <property type="match status" value="1"/>
</dbReference>
<gene>
    <name evidence="6" type="ORF">RIF23_20185</name>
</gene>
<dbReference type="Pfam" id="PF00126">
    <property type="entry name" value="HTH_1"/>
    <property type="match status" value="1"/>
</dbReference>
<organism evidence="6 7">
    <name type="scientific">Lipingzhangella rawalii</name>
    <dbReference type="NCBI Taxonomy" id="2055835"/>
    <lineage>
        <taxon>Bacteria</taxon>
        <taxon>Bacillati</taxon>
        <taxon>Actinomycetota</taxon>
        <taxon>Actinomycetes</taxon>
        <taxon>Streptosporangiales</taxon>
        <taxon>Nocardiopsidaceae</taxon>
        <taxon>Lipingzhangella</taxon>
    </lineage>
</organism>
<dbReference type="SUPFAM" id="SSF46785">
    <property type="entry name" value="Winged helix' DNA-binding domain"/>
    <property type="match status" value="1"/>
</dbReference>
<dbReference type="InterPro" id="IPR036388">
    <property type="entry name" value="WH-like_DNA-bd_sf"/>
</dbReference>
<dbReference type="Pfam" id="PF03466">
    <property type="entry name" value="LysR_substrate"/>
    <property type="match status" value="1"/>
</dbReference>
<dbReference type="PANTHER" id="PTHR30346:SF28">
    <property type="entry name" value="HTH-TYPE TRANSCRIPTIONAL REGULATOR CYNR"/>
    <property type="match status" value="1"/>
</dbReference>
<evidence type="ECO:0000313" key="7">
    <source>
        <dbReference type="Proteomes" id="UP001250214"/>
    </source>
</evidence>
<dbReference type="InterPro" id="IPR036390">
    <property type="entry name" value="WH_DNA-bd_sf"/>
</dbReference>
<dbReference type="InterPro" id="IPR000847">
    <property type="entry name" value="LysR_HTH_N"/>
</dbReference>
<dbReference type="PROSITE" id="PS50931">
    <property type="entry name" value="HTH_LYSR"/>
    <property type="match status" value="1"/>
</dbReference>
<dbReference type="InterPro" id="IPR011991">
    <property type="entry name" value="ArsR-like_HTH"/>
</dbReference>
<dbReference type="InterPro" id="IPR005119">
    <property type="entry name" value="LysR_subst-bd"/>
</dbReference>
<keyword evidence="3" id="KW-0238">DNA-binding</keyword>
<dbReference type="Gene3D" id="3.40.190.290">
    <property type="match status" value="1"/>
</dbReference>
<keyword evidence="2" id="KW-0805">Transcription regulation</keyword>
<dbReference type="Proteomes" id="UP001250214">
    <property type="component" value="Unassembled WGS sequence"/>
</dbReference>
<evidence type="ECO:0000256" key="3">
    <source>
        <dbReference type="ARBA" id="ARBA00023125"/>
    </source>
</evidence>
<dbReference type="RefSeq" id="WP_310914206.1">
    <property type="nucleotide sequence ID" value="NZ_JAVLVT010000017.1"/>
</dbReference>
<dbReference type="PANTHER" id="PTHR30346">
    <property type="entry name" value="TRANSCRIPTIONAL DUAL REGULATOR HCAR-RELATED"/>
    <property type="match status" value="1"/>
</dbReference>